<sequence>MNTFTISLKPLENHMSNDIYISSALFSRVKCKHEFTLTVGSITKEVEATVFQHRECCFMMSEALFTHFRFPYETHQLRGIYEENTFRLGPVISIVTEVREDEEHFGSISVFCKEFVQACKELGCFCYVSKLSDVKSLSPKGYVYRADRWVYSDVPFPGIVHNRIHARKTEQTADFQTFKTFLKEHDVPFFNAHYLNKWTVFQQLKDVVHLLPYLPKTYQLRSRQDLLDALELHDDVFLKPVHGSQGKNIFKISKKEKYILDYTTFTQTYEKEYESLYDLFETLYSQLKRQGFLIQEGISLQTYKQCPFDFRILCHKKDDLTWKITSIVTRVSKPGNFVSNLARGGDIHPPQQVLTQLYDSKTTRHFLSLLKEIAIEICSQLSHPSELYAEFGIDLAIDQEGKPWIIEVNVKPSKQLDSSAFSVRPSTKALLDYCLHATNFQFAKEDLR</sequence>
<evidence type="ECO:0000313" key="4">
    <source>
        <dbReference type="Proteomes" id="UP000256519"/>
    </source>
</evidence>
<evidence type="ECO:0000256" key="1">
    <source>
        <dbReference type="PROSITE-ProRule" id="PRU00409"/>
    </source>
</evidence>
<accession>A0A3D8X194</accession>
<dbReference type="Pfam" id="PF14398">
    <property type="entry name" value="ATPgrasp_YheCD"/>
    <property type="match status" value="1"/>
</dbReference>
<feature type="domain" description="ATP-grasp" evidence="2">
    <location>
        <begin position="179"/>
        <end position="439"/>
    </location>
</feature>
<dbReference type="GO" id="GO:0005524">
    <property type="term" value="F:ATP binding"/>
    <property type="evidence" value="ECO:0007669"/>
    <property type="project" value="UniProtKB-UniRule"/>
</dbReference>
<comment type="caution">
    <text evidence="3">The sequence shown here is derived from an EMBL/GenBank/DDBJ whole genome shotgun (WGS) entry which is preliminary data.</text>
</comment>
<dbReference type="GO" id="GO:0005737">
    <property type="term" value="C:cytoplasm"/>
    <property type="evidence" value="ECO:0007669"/>
    <property type="project" value="TreeGrafter"/>
</dbReference>
<dbReference type="PROSITE" id="PS50975">
    <property type="entry name" value="ATP_GRASP"/>
    <property type="match status" value="1"/>
</dbReference>
<dbReference type="PANTHER" id="PTHR21621">
    <property type="entry name" value="RIBOSOMAL PROTEIN S6 MODIFICATION PROTEIN"/>
    <property type="match status" value="1"/>
</dbReference>
<organism evidence="3 4">
    <name type="scientific">Priestia megaterium</name>
    <name type="common">Bacillus megaterium</name>
    <dbReference type="NCBI Taxonomy" id="1404"/>
    <lineage>
        <taxon>Bacteria</taxon>
        <taxon>Bacillati</taxon>
        <taxon>Bacillota</taxon>
        <taxon>Bacilli</taxon>
        <taxon>Bacillales</taxon>
        <taxon>Bacillaceae</taxon>
        <taxon>Priestia</taxon>
    </lineage>
</organism>
<dbReference type="EMBL" id="PQWM01000011">
    <property type="protein sequence ID" value="RDZ13888.1"/>
    <property type="molecule type" value="Genomic_DNA"/>
</dbReference>
<dbReference type="Proteomes" id="UP000256519">
    <property type="component" value="Unassembled WGS sequence"/>
</dbReference>
<protein>
    <recommendedName>
        <fullName evidence="2">ATP-grasp domain-containing protein</fullName>
    </recommendedName>
</protein>
<gene>
    <name evidence="3" type="ORF">C3744_15225</name>
</gene>
<keyword evidence="1" id="KW-0067">ATP-binding</keyword>
<dbReference type="PANTHER" id="PTHR21621:SF0">
    <property type="entry name" value="BETA-CITRYLGLUTAMATE SYNTHASE B-RELATED"/>
    <property type="match status" value="1"/>
</dbReference>
<proteinExistence type="predicted"/>
<name>A0A3D8X194_PRIMG</name>
<dbReference type="GO" id="GO:0046872">
    <property type="term" value="F:metal ion binding"/>
    <property type="evidence" value="ECO:0007669"/>
    <property type="project" value="InterPro"/>
</dbReference>
<evidence type="ECO:0000259" key="2">
    <source>
        <dbReference type="PROSITE" id="PS50975"/>
    </source>
</evidence>
<reference evidence="3 4" key="1">
    <citation type="journal article" date="2018" name="Appl. Environ. Microbiol.">
        <title>Antimicrobial susceptibility testing and tentative epidemiological cut-off values of five Bacillus species relevant for use as animal feed additives or for plant protection.</title>
        <authorList>
            <person name="Agerso Y."/>
            <person name="Stuer-Lauridsen B."/>
            <person name="Bjerre K."/>
            <person name="Jensen M.G."/>
            <person name="Johansen E."/>
            <person name="Bennedsen M."/>
            <person name="Brockmann E."/>
            <person name="Nielsen B."/>
        </authorList>
    </citation>
    <scope>NUCLEOTIDE SEQUENCE [LARGE SCALE GENOMIC DNA]</scope>
    <source>
        <strain evidence="3 4">CHCC20162</strain>
    </source>
</reference>
<evidence type="ECO:0000313" key="3">
    <source>
        <dbReference type="EMBL" id="RDZ13888.1"/>
    </source>
</evidence>
<dbReference type="AlphaFoldDB" id="A0A3D8X194"/>
<dbReference type="Gene3D" id="3.30.470.20">
    <property type="entry name" value="ATP-grasp fold, B domain"/>
    <property type="match status" value="1"/>
</dbReference>
<dbReference type="InterPro" id="IPR026838">
    <property type="entry name" value="YheC/D"/>
</dbReference>
<dbReference type="GO" id="GO:0016879">
    <property type="term" value="F:ligase activity, forming carbon-nitrogen bonds"/>
    <property type="evidence" value="ECO:0007669"/>
    <property type="project" value="TreeGrafter"/>
</dbReference>
<dbReference type="RefSeq" id="WP_116075066.1">
    <property type="nucleotide sequence ID" value="NZ_CP187630.1"/>
</dbReference>
<dbReference type="SUPFAM" id="SSF56059">
    <property type="entry name" value="Glutathione synthetase ATP-binding domain-like"/>
    <property type="match status" value="1"/>
</dbReference>
<keyword evidence="1" id="KW-0547">Nucleotide-binding</keyword>
<dbReference type="InterPro" id="IPR011761">
    <property type="entry name" value="ATP-grasp"/>
</dbReference>